<gene>
    <name evidence="1" type="ORF">PV367_40075</name>
</gene>
<sequence length="106" mass="10882">MSGPRLRSLGVDPATGREAFADTCPGGVLEGLADAQALKAAVVLVAVVGAVLEVGKASDAELAAFVPALYAALEECVGIMDADHARLASVNEQRITQPQRHGSENE</sequence>
<comment type="caution">
    <text evidence="1">The sequence shown here is derived from an EMBL/GenBank/DDBJ whole genome shotgun (WGS) entry which is preliminary data.</text>
</comment>
<accession>A0AAJ2PY38</accession>
<reference evidence="1" key="1">
    <citation type="journal article" date="2023" name="Microb. Genom.">
        <title>Mesoterricola silvestris gen. nov., sp. nov., Mesoterricola sediminis sp. nov., Geothrix oryzae sp. nov., Geothrix edaphica sp. nov., Geothrix rubra sp. nov., and Geothrix limicola sp. nov., six novel members of Acidobacteriota isolated from soils.</title>
        <authorList>
            <person name="Weisberg A.J."/>
            <person name="Pearce E."/>
            <person name="Kramer C.G."/>
            <person name="Chang J.H."/>
            <person name="Clarke C.R."/>
        </authorList>
    </citation>
    <scope>NUCLEOTIDE SEQUENCE</scope>
    <source>
        <strain evidence="1">ND06-05F</strain>
    </source>
</reference>
<proteinExistence type="predicted"/>
<evidence type="ECO:0000313" key="2">
    <source>
        <dbReference type="Proteomes" id="UP001273589"/>
    </source>
</evidence>
<dbReference type="Proteomes" id="UP001273589">
    <property type="component" value="Unassembled WGS sequence"/>
</dbReference>
<dbReference type="EMBL" id="JARAWN010000468">
    <property type="protein sequence ID" value="MDX3135860.1"/>
    <property type="molecule type" value="Genomic_DNA"/>
</dbReference>
<dbReference type="RefSeq" id="WP_319698523.1">
    <property type="nucleotide sequence ID" value="NZ_JARAWN010000468.1"/>
</dbReference>
<protein>
    <submittedName>
        <fullName evidence="1">Uncharacterized protein</fullName>
    </submittedName>
</protein>
<evidence type="ECO:0000313" key="1">
    <source>
        <dbReference type="EMBL" id="MDX3135860.1"/>
    </source>
</evidence>
<dbReference type="AlphaFoldDB" id="A0AAJ2PY38"/>
<organism evidence="1 2">
    <name type="scientific">Streptomyces europaeiscabiei</name>
    <dbReference type="NCBI Taxonomy" id="146819"/>
    <lineage>
        <taxon>Bacteria</taxon>
        <taxon>Bacillati</taxon>
        <taxon>Actinomycetota</taxon>
        <taxon>Actinomycetes</taxon>
        <taxon>Kitasatosporales</taxon>
        <taxon>Streptomycetaceae</taxon>
        <taxon>Streptomyces</taxon>
    </lineage>
</organism>
<name>A0AAJ2PY38_9ACTN</name>